<evidence type="ECO:0000313" key="2">
    <source>
        <dbReference type="Proteomes" id="UP000092462"/>
    </source>
</evidence>
<dbReference type="VEuPathDB" id="VectorBase:PPAI005597"/>
<keyword evidence="2" id="KW-1185">Reference proteome</keyword>
<organism evidence="1 2">
    <name type="scientific">Phlebotomus papatasi</name>
    <name type="common">Sandfly</name>
    <dbReference type="NCBI Taxonomy" id="29031"/>
    <lineage>
        <taxon>Eukaryota</taxon>
        <taxon>Metazoa</taxon>
        <taxon>Ecdysozoa</taxon>
        <taxon>Arthropoda</taxon>
        <taxon>Hexapoda</taxon>
        <taxon>Insecta</taxon>
        <taxon>Pterygota</taxon>
        <taxon>Neoptera</taxon>
        <taxon>Endopterygota</taxon>
        <taxon>Diptera</taxon>
        <taxon>Nematocera</taxon>
        <taxon>Psychodoidea</taxon>
        <taxon>Psychodidae</taxon>
        <taxon>Phlebotomus</taxon>
        <taxon>Phlebotomus</taxon>
    </lineage>
</organism>
<protein>
    <submittedName>
        <fullName evidence="1">Uncharacterized protein</fullName>
    </submittedName>
</protein>
<name>A0A1B0GNV9_PHLPP</name>
<reference evidence="1" key="1">
    <citation type="submission" date="2022-08" db="UniProtKB">
        <authorList>
            <consortium name="EnsemblMetazoa"/>
        </authorList>
    </citation>
    <scope>IDENTIFICATION</scope>
    <source>
        <strain evidence="1">Israel</strain>
    </source>
</reference>
<dbReference type="AlphaFoldDB" id="A0A1B0GNV9"/>
<dbReference type="EMBL" id="AJVK01014087">
    <property type="status" value="NOT_ANNOTATED_CDS"/>
    <property type="molecule type" value="Genomic_DNA"/>
</dbReference>
<dbReference type="EnsemblMetazoa" id="PPAI005597-RA">
    <property type="protein sequence ID" value="PPAI005597-PA"/>
    <property type="gene ID" value="PPAI005597"/>
</dbReference>
<sequence length="133" mass="14232">MPSTQKLVIKGIMLFFILSVDLCLCEENVLSDSSVEESRTFGRHLIRRINFVLIPTAFVVGVIATLLATLTVVSLKGLGVGVILLVLAVGQLLARGLPQLTTPPTTYAASPASIIYGRSDISSPVYVEKGWSS</sequence>
<proteinExistence type="predicted"/>
<evidence type="ECO:0000313" key="1">
    <source>
        <dbReference type="EnsemblMetazoa" id="PPAI005597-PA"/>
    </source>
</evidence>
<dbReference type="Proteomes" id="UP000092462">
    <property type="component" value="Unassembled WGS sequence"/>
</dbReference>
<dbReference type="VEuPathDB" id="VectorBase:PPAPM1_005380"/>
<accession>A0A1B0GNV9</accession>